<feature type="region of interest" description="Disordered" evidence="1">
    <location>
        <begin position="194"/>
        <end position="227"/>
    </location>
</feature>
<comment type="caution">
    <text evidence="3">The sequence shown here is derived from an EMBL/GenBank/DDBJ whole genome shotgun (WGS) entry which is preliminary data.</text>
</comment>
<evidence type="ECO:0000256" key="2">
    <source>
        <dbReference type="SAM" id="Phobius"/>
    </source>
</evidence>
<accession>A0A4U1J457</accession>
<keyword evidence="2" id="KW-0472">Membrane</keyword>
<name>A0A4U1J457_9BACT</name>
<dbReference type="OrthoDB" id="5509342at2"/>
<dbReference type="Proteomes" id="UP000309215">
    <property type="component" value="Unassembled WGS sequence"/>
</dbReference>
<evidence type="ECO:0000313" key="3">
    <source>
        <dbReference type="EMBL" id="TKD01995.1"/>
    </source>
</evidence>
<evidence type="ECO:0000313" key="4">
    <source>
        <dbReference type="Proteomes" id="UP000309215"/>
    </source>
</evidence>
<sequence>MRCQNCRQEAPTIVRGARAYCTACGAPRSLLEDTPVNVAGQPSKIGGGVASVAGWVILITGVLVSLALGGLISLASATVAWIVGGFLGAMSVLFGLLFILGGRLLWKTGKERERGAHEQAVFAVARRNSGSVTPAELARALNVSEVEADALLTEMAKRPDGYVSLEVDDDGTLRYYVKGTGSARIGAPRVRVGMGGAPGSSQAAEAEALAEAEMGEEDAQARAQRRR</sequence>
<keyword evidence="2" id="KW-0812">Transmembrane</keyword>
<evidence type="ECO:0000256" key="1">
    <source>
        <dbReference type="SAM" id="MobiDB-lite"/>
    </source>
</evidence>
<dbReference type="RefSeq" id="WP_136932433.1">
    <property type="nucleotide sequence ID" value="NZ_SSMQ01000036.1"/>
</dbReference>
<reference evidence="3 4" key="1">
    <citation type="submission" date="2019-04" db="EMBL/GenBank/DDBJ databases">
        <authorList>
            <person name="Li Y."/>
            <person name="Wang J."/>
        </authorList>
    </citation>
    <scope>NUCLEOTIDE SEQUENCE [LARGE SCALE GENOMIC DNA]</scope>
    <source>
        <strain evidence="3 4">DSM 14668</strain>
    </source>
</reference>
<protein>
    <submittedName>
        <fullName evidence="3">Uncharacterized protein</fullName>
    </submittedName>
</protein>
<dbReference type="AlphaFoldDB" id="A0A4U1J457"/>
<feature type="compositionally biased region" description="Acidic residues" evidence="1">
    <location>
        <begin position="208"/>
        <end position="218"/>
    </location>
</feature>
<feature type="transmembrane region" description="Helical" evidence="2">
    <location>
        <begin position="52"/>
        <end position="75"/>
    </location>
</feature>
<feature type="transmembrane region" description="Helical" evidence="2">
    <location>
        <begin position="81"/>
        <end position="106"/>
    </location>
</feature>
<keyword evidence="2" id="KW-1133">Transmembrane helix</keyword>
<organism evidence="3 4">
    <name type="scientific">Polyangium fumosum</name>
    <dbReference type="NCBI Taxonomy" id="889272"/>
    <lineage>
        <taxon>Bacteria</taxon>
        <taxon>Pseudomonadati</taxon>
        <taxon>Myxococcota</taxon>
        <taxon>Polyangia</taxon>
        <taxon>Polyangiales</taxon>
        <taxon>Polyangiaceae</taxon>
        <taxon>Polyangium</taxon>
    </lineage>
</organism>
<keyword evidence="4" id="KW-1185">Reference proteome</keyword>
<gene>
    <name evidence="3" type="ORF">E8A74_29455</name>
</gene>
<proteinExistence type="predicted"/>
<dbReference type="EMBL" id="SSMQ01000036">
    <property type="protein sequence ID" value="TKD01995.1"/>
    <property type="molecule type" value="Genomic_DNA"/>
</dbReference>